<evidence type="ECO:0000256" key="5">
    <source>
        <dbReference type="HAMAP-Rule" id="MF_00014"/>
    </source>
</evidence>
<keyword evidence="9" id="KW-1185">Reference proteome</keyword>
<evidence type="ECO:0000313" key="9">
    <source>
        <dbReference type="Proteomes" id="UP001179121"/>
    </source>
</evidence>
<dbReference type="AlphaFoldDB" id="A0AA86N0Y6"/>
<dbReference type="InterPro" id="IPR002676">
    <property type="entry name" value="RimM_N"/>
</dbReference>
<dbReference type="EMBL" id="OX365700">
    <property type="protein sequence ID" value="CAI4032738.1"/>
    <property type="molecule type" value="Genomic_DNA"/>
</dbReference>
<sequence length="191" mass="20590">MKGPTDIMEAELVVIGAIERPFGVKGAIKVRSLSDVSSRFESLDQVVLTSLEGKRVETRVTEVRGGGDRYILSVEALRSPEEAGAFRGGYLYAERWAAANMALPDAPLQCDLIGLSVVDEQGHPVGRLEEVIETAGGHLLVVRSGKREAMVPAVKEFVAQVDLASRQVTIHAIPGLLDDLYEDGKVGAHAW</sequence>
<dbReference type="KEGG" id="nti:DNFV4_03168"/>
<dbReference type="GO" id="GO:0006364">
    <property type="term" value="P:rRNA processing"/>
    <property type="evidence" value="ECO:0007669"/>
    <property type="project" value="UniProtKB-UniRule"/>
</dbReference>
<dbReference type="Gene3D" id="2.30.30.240">
    <property type="entry name" value="PRC-barrel domain"/>
    <property type="match status" value="1"/>
</dbReference>
<accession>A0AA86N0Y6</accession>
<dbReference type="GO" id="GO:0005840">
    <property type="term" value="C:ribosome"/>
    <property type="evidence" value="ECO:0007669"/>
    <property type="project" value="InterPro"/>
</dbReference>
<comment type="domain">
    <text evidence="5">The PRC barrel domain binds ribosomal protein uS19.</text>
</comment>
<keyword evidence="4 5" id="KW-0143">Chaperone</keyword>
<name>A0AA86N0Y6_9BACT</name>
<feature type="domain" description="RimM N-terminal" evidence="6">
    <location>
        <begin position="14"/>
        <end position="95"/>
    </location>
</feature>
<dbReference type="Pfam" id="PF01782">
    <property type="entry name" value="RimM"/>
    <property type="match status" value="1"/>
</dbReference>
<dbReference type="NCBIfam" id="TIGR02273">
    <property type="entry name" value="16S_RimM"/>
    <property type="match status" value="1"/>
</dbReference>
<dbReference type="InterPro" id="IPR011961">
    <property type="entry name" value="RimM"/>
</dbReference>
<dbReference type="InterPro" id="IPR036976">
    <property type="entry name" value="RimM_N_sf"/>
</dbReference>
<dbReference type="Gene3D" id="2.40.30.60">
    <property type="entry name" value="RimM"/>
    <property type="match status" value="1"/>
</dbReference>
<comment type="function">
    <text evidence="5">An accessory protein needed during the final step in the assembly of 30S ribosomal subunit, possibly for assembly of the head region. Essential for efficient processing of 16S rRNA. May be needed both before and after RbfA during the maturation of 16S rRNA. It has affinity for free ribosomal 30S subunits but not for 70S ribosomes.</text>
</comment>
<dbReference type="InterPro" id="IPR009000">
    <property type="entry name" value="Transl_B-barrel_sf"/>
</dbReference>
<organism evidence="8 9">
    <name type="scientific">Nitrospira tepida</name>
    <dbReference type="NCBI Taxonomy" id="2973512"/>
    <lineage>
        <taxon>Bacteria</taxon>
        <taxon>Pseudomonadati</taxon>
        <taxon>Nitrospirota</taxon>
        <taxon>Nitrospiria</taxon>
        <taxon>Nitrospirales</taxon>
        <taxon>Nitrospiraceae</taxon>
        <taxon>Nitrospira</taxon>
    </lineage>
</organism>
<dbReference type="Proteomes" id="UP001179121">
    <property type="component" value="Chromosome"/>
</dbReference>
<comment type="similarity">
    <text evidence="5">Belongs to the RimM family.</text>
</comment>
<protein>
    <recommendedName>
        <fullName evidence="5">Ribosome maturation factor RimM</fullName>
    </recommendedName>
</protein>
<evidence type="ECO:0000256" key="1">
    <source>
        <dbReference type="ARBA" id="ARBA00022490"/>
    </source>
</evidence>
<dbReference type="SUPFAM" id="SSF50447">
    <property type="entry name" value="Translation proteins"/>
    <property type="match status" value="1"/>
</dbReference>
<dbReference type="SUPFAM" id="SSF50346">
    <property type="entry name" value="PRC-barrel domain"/>
    <property type="match status" value="1"/>
</dbReference>
<comment type="subunit">
    <text evidence="5">Binds ribosomal protein uS19.</text>
</comment>
<keyword evidence="2 5" id="KW-0690">Ribosome biogenesis</keyword>
<feature type="domain" description="Ribosome maturation factor RimM PRC barrel" evidence="7">
    <location>
        <begin position="111"/>
        <end position="170"/>
    </location>
</feature>
<comment type="subcellular location">
    <subcellularLocation>
        <location evidence="5">Cytoplasm</location>
    </subcellularLocation>
</comment>
<evidence type="ECO:0000256" key="3">
    <source>
        <dbReference type="ARBA" id="ARBA00022552"/>
    </source>
</evidence>
<reference evidence="8" key="1">
    <citation type="submission" date="2022-10" db="EMBL/GenBank/DDBJ databases">
        <authorList>
            <person name="Koch H."/>
        </authorList>
    </citation>
    <scope>NUCLEOTIDE SEQUENCE</scope>
    <source>
        <strain evidence="8">DNF</strain>
    </source>
</reference>
<evidence type="ECO:0000256" key="2">
    <source>
        <dbReference type="ARBA" id="ARBA00022517"/>
    </source>
</evidence>
<dbReference type="InterPro" id="IPR056792">
    <property type="entry name" value="PRC_RimM"/>
</dbReference>
<evidence type="ECO:0000259" key="6">
    <source>
        <dbReference type="Pfam" id="PF01782"/>
    </source>
</evidence>
<keyword evidence="1 5" id="KW-0963">Cytoplasm</keyword>
<dbReference type="Pfam" id="PF24986">
    <property type="entry name" value="PRC_RimM"/>
    <property type="match status" value="1"/>
</dbReference>
<evidence type="ECO:0000259" key="7">
    <source>
        <dbReference type="Pfam" id="PF24986"/>
    </source>
</evidence>
<evidence type="ECO:0000256" key="4">
    <source>
        <dbReference type="ARBA" id="ARBA00023186"/>
    </source>
</evidence>
<gene>
    <name evidence="5" type="primary">rimM</name>
    <name evidence="8" type="ORF">DNFV4_03168</name>
</gene>
<keyword evidence="3 5" id="KW-0698">rRNA processing</keyword>
<evidence type="ECO:0000313" key="8">
    <source>
        <dbReference type="EMBL" id="CAI4032738.1"/>
    </source>
</evidence>
<proteinExistence type="inferred from homology"/>
<dbReference type="GO" id="GO:0005737">
    <property type="term" value="C:cytoplasm"/>
    <property type="evidence" value="ECO:0007669"/>
    <property type="project" value="UniProtKB-SubCell"/>
</dbReference>
<dbReference type="HAMAP" id="MF_00014">
    <property type="entry name" value="Ribosome_mat_RimM"/>
    <property type="match status" value="1"/>
</dbReference>
<dbReference type="GO" id="GO:0043022">
    <property type="term" value="F:ribosome binding"/>
    <property type="evidence" value="ECO:0007669"/>
    <property type="project" value="InterPro"/>
</dbReference>
<dbReference type="PANTHER" id="PTHR33692:SF1">
    <property type="entry name" value="RIBOSOME MATURATION FACTOR RIMM"/>
    <property type="match status" value="1"/>
</dbReference>
<dbReference type="InterPro" id="IPR011033">
    <property type="entry name" value="PRC_barrel-like_sf"/>
</dbReference>
<dbReference type="RefSeq" id="WP_289269455.1">
    <property type="nucleotide sequence ID" value="NZ_OX365700.1"/>
</dbReference>
<dbReference type="GO" id="GO:0042274">
    <property type="term" value="P:ribosomal small subunit biogenesis"/>
    <property type="evidence" value="ECO:0007669"/>
    <property type="project" value="UniProtKB-UniRule"/>
</dbReference>
<dbReference type="PANTHER" id="PTHR33692">
    <property type="entry name" value="RIBOSOME MATURATION FACTOR RIMM"/>
    <property type="match status" value="1"/>
</dbReference>